<evidence type="ECO:0000313" key="2">
    <source>
        <dbReference type="EMBL" id="KAG0142259.1"/>
    </source>
</evidence>
<comment type="caution">
    <text evidence="2">The sequence shown here is derived from an EMBL/GenBank/DDBJ whole genome shotgun (WGS) entry which is preliminary data.</text>
</comment>
<sequence>MAPDKNPYLETAHLINSLIQPPVVPQWALWLMRCVTVGFAILFCQAANLLYLRITTNRFYFLKINRLGLINMEVINMNTLGYLIYSGLAIADRIFREVVLAGHHNQSGQIFLFCVKFLVAFVGAWVVWWVCVCHCVLLKWGDSMGDPTLPKTSKARIVAWMMNMCALVLALWPFVPFIWAFSIVNSQYIMIANVGDATIRKLLRSASSYSPATYTQVPLLLELIPLEENIPHLIKLGHYIRYGLALYLISVLLLSLTWIPFLVISNRKTVVEAKFELQESPFGISQKVDEEYTFMKQRGKLVAWHTTIVFITFLANCPGLIFALSFTSHSFYLDPLWWASLEVGLELPFAILGNISLFLLYLLASRKPPCQPVEEIEYPAYPDKINS</sequence>
<feature type="transmembrane region" description="Helical" evidence="1">
    <location>
        <begin position="73"/>
        <end position="90"/>
    </location>
</feature>
<keyword evidence="1" id="KW-0472">Membrane</keyword>
<dbReference type="EMBL" id="MU167355">
    <property type="protein sequence ID" value="KAG0142259.1"/>
    <property type="molecule type" value="Genomic_DNA"/>
</dbReference>
<feature type="transmembrane region" description="Helical" evidence="1">
    <location>
        <begin position="157"/>
        <end position="181"/>
    </location>
</feature>
<feature type="transmembrane region" description="Helical" evidence="1">
    <location>
        <begin position="27"/>
        <end position="52"/>
    </location>
</feature>
<keyword evidence="3" id="KW-1185">Reference proteome</keyword>
<keyword evidence="1" id="KW-0812">Transmembrane</keyword>
<name>A0A9P6N9U1_9BASI</name>
<feature type="transmembrane region" description="Helical" evidence="1">
    <location>
        <begin position="347"/>
        <end position="364"/>
    </location>
</feature>
<evidence type="ECO:0000256" key="1">
    <source>
        <dbReference type="SAM" id="Phobius"/>
    </source>
</evidence>
<dbReference type="AlphaFoldDB" id="A0A9P6N9U1"/>
<dbReference type="OrthoDB" id="2504034at2759"/>
<evidence type="ECO:0000313" key="3">
    <source>
        <dbReference type="Proteomes" id="UP000886653"/>
    </source>
</evidence>
<accession>A0A9P6N9U1</accession>
<gene>
    <name evidence="2" type="ORF">CROQUDRAFT_662830</name>
</gene>
<feature type="transmembrane region" description="Helical" evidence="1">
    <location>
        <begin position="244"/>
        <end position="264"/>
    </location>
</feature>
<protein>
    <submittedName>
        <fullName evidence="2">Uncharacterized protein</fullName>
    </submittedName>
</protein>
<organism evidence="2 3">
    <name type="scientific">Cronartium quercuum f. sp. fusiforme G11</name>
    <dbReference type="NCBI Taxonomy" id="708437"/>
    <lineage>
        <taxon>Eukaryota</taxon>
        <taxon>Fungi</taxon>
        <taxon>Dikarya</taxon>
        <taxon>Basidiomycota</taxon>
        <taxon>Pucciniomycotina</taxon>
        <taxon>Pucciniomycetes</taxon>
        <taxon>Pucciniales</taxon>
        <taxon>Coleosporiaceae</taxon>
        <taxon>Cronartium</taxon>
    </lineage>
</organism>
<dbReference type="Proteomes" id="UP000886653">
    <property type="component" value="Unassembled WGS sequence"/>
</dbReference>
<feature type="transmembrane region" description="Helical" evidence="1">
    <location>
        <begin position="302"/>
        <end position="327"/>
    </location>
</feature>
<feature type="transmembrane region" description="Helical" evidence="1">
    <location>
        <begin position="110"/>
        <end position="137"/>
    </location>
</feature>
<keyword evidence="1" id="KW-1133">Transmembrane helix</keyword>
<proteinExistence type="predicted"/>
<reference evidence="2" key="1">
    <citation type="submission" date="2013-11" db="EMBL/GenBank/DDBJ databases">
        <title>Genome sequence of the fusiform rust pathogen reveals effectors for host alternation and coevolution with pine.</title>
        <authorList>
            <consortium name="DOE Joint Genome Institute"/>
            <person name="Smith K."/>
            <person name="Pendleton A."/>
            <person name="Kubisiak T."/>
            <person name="Anderson C."/>
            <person name="Salamov A."/>
            <person name="Aerts A."/>
            <person name="Riley R."/>
            <person name="Clum A."/>
            <person name="Lindquist E."/>
            <person name="Ence D."/>
            <person name="Campbell M."/>
            <person name="Kronenberg Z."/>
            <person name="Feau N."/>
            <person name="Dhillon B."/>
            <person name="Hamelin R."/>
            <person name="Burleigh J."/>
            <person name="Smith J."/>
            <person name="Yandell M."/>
            <person name="Nelson C."/>
            <person name="Grigoriev I."/>
            <person name="Davis J."/>
        </authorList>
    </citation>
    <scope>NUCLEOTIDE SEQUENCE</scope>
    <source>
        <strain evidence="2">G11</strain>
    </source>
</reference>